<feature type="domain" description="Pyrimidine nucleoside phosphorylase C-terminal" evidence="4">
    <location>
        <begin position="420"/>
        <end position="487"/>
    </location>
</feature>
<dbReference type="GO" id="GO:0006206">
    <property type="term" value="P:pyrimidine nucleobase metabolic process"/>
    <property type="evidence" value="ECO:0007669"/>
    <property type="project" value="InterPro"/>
</dbReference>
<dbReference type="SUPFAM" id="SSF47648">
    <property type="entry name" value="Nucleoside phosphorylase/phosphoribosyltransferase N-terminal domain"/>
    <property type="match status" value="1"/>
</dbReference>
<dbReference type="NCBIfam" id="NF003338">
    <property type="entry name" value="PRK04350.1"/>
    <property type="match status" value="1"/>
</dbReference>
<name>A0A447IU44_9ARCH</name>
<dbReference type="Gene3D" id="2.40.40.20">
    <property type="match status" value="1"/>
</dbReference>
<dbReference type="Gene3D" id="1.20.970.50">
    <property type="match status" value="1"/>
</dbReference>
<protein>
    <recommendedName>
        <fullName evidence="3">AMP phosphorylase</fullName>
        <ecNumber evidence="3">2.4.2.57</ecNumber>
    </recommendedName>
</protein>
<dbReference type="InterPro" id="IPR017872">
    <property type="entry name" value="Pyrmidine_PPase_CS"/>
</dbReference>
<reference evidence="5" key="1">
    <citation type="submission" date="2018-12" db="EMBL/GenBank/DDBJ databases">
        <authorList>
            <person name="Jaffe A."/>
        </authorList>
    </citation>
    <scope>NUCLEOTIDE SEQUENCE</scope>
</reference>
<evidence type="ECO:0000313" key="5">
    <source>
        <dbReference type="EMBL" id="VDS11022.1"/>
    </source>
</evidence>
<dbReference type="InterPro" id="IPR017713">
    <property type="entry name" value="AMP_phosphorylase"/>
</dbReference>
<dbReference type="NCBIfam" id="TIGR03327">
    <property type="entry name" value="AMP_phos"/>
    <property type="match status" value="1"/>
</dbReference>
<gene>
    <name evidence="5" type="primary">deoA</name>
</gene>
<dbReference type="GO" id="GO:0005829">
    <property type="term" value="C:cytosol"/>
    <property type="evidence" value="ECO:0007669"/>
    <property type="project" value="TreeGrafter"/>
</dbReference>
<organism evidence="5">
    <name type="scientific">uncultured Candidatus Pacearchaeota archaeon</name>
    <dbReference type="NCBI Taxonomy" id="2109283"/>
    <lineage>
        <taxon>Archaea</taxon>
        <taxon>Candidatus Pacearchaeota</taxon>
        <taxon>environmental samples</taxon>
    </lineage>
</organism>
<dbReference type="InterPro" id="IPR013466">
    <property type="entry name" value="Thymidine/AMP_Pase"/>
</dbReference>
<evidence type="ECO:0000256" key="3">
    <source>
        <dbReference type="NCBIfam" id="TIGR03327"/>
    </source>
</evidence>
<dbReference type="EMBL" id="LR131640">
    <property type="protein sequence ID" value="VDS11028.1"/>
    <property type="molecule type" value="Genomic_DNA"/>
</dbReference>
<evidence type="ECO:0000259" key="4">
    <source>
        <dbReference type="SMART" id="SM00941"/>
    </source>
</evidence>
<dbReference type="Pfam" id="PF00591">
    <property type="entry name" value="Glycos_transf_3"/>
    <property type="match status" value="1"/>
</dbReference>
<dbReference type="InterPro" id="IPR035902">
    <property type="entry name" value="Nuc_phospho_transferase"/>
</dbReference>
<dbReference type="EMBL" id="LR131635">
    <property type="protein sequence ID" value="VDS11023.1"/>
    <property type="molecule type" value="Genomic_DNA"/>
</dbReference>
<dbReference type="AlphaFoldDB" id="A0A447IU44"/>
<dbReference type="NCBIfam" id="TIGR02645">
    <property type="entry name" value="ARCH_P_rylase"/>
    <property type="match status" value="1"/>
</dbReference>
<dbReference type="InterPro" id="IPR036566">
    <property type="entry name" value="PYNP-like_C_sf"/>
</dbReference>
<evidence type="ECO:0000256" key="2">
    <source>
        <dbReference type="ARBA" id="ARBA00022679"/>
    </source>
</evidence>
<dbReference type="InterPro" id="IPR013102">
    <property type="entry name" value="PYNP_C"/>
</dbReference>
<dbReference type="InterPro" id="IPR000312">
    <property type="entry name" value="Glycosyl_Trfase_fam3"/>
</dbReference>
<dbReference type="InterPro" id="IPR036320">
    <property type="entry name" value="Glycosyl_Trfase_fam3_N_dom_sf"/>
</dbReference>
<dbReference type="PROSITE" id="PS00647">
    <property type="entry name" value="THYMID_PHOSPHORYLASE"/>
    <property type="match status" value="1"/>
</dbReference>
<dbReference type="SMART" id="SM00941">
    <property type="entry name" value="PYNP_C"/>
    <property type="match status" value="1"/>
</dbReference>
<dbReference type="SUPFAM" id="SSF54680">
    <property type="entry name" value="Pyrimidine nucleoside phosphorylase C-terminal domain"/>
    <property type="match status" value="1"/>
</dbReference>
<dbReference type="Pfam" id="PF07831">
    <property type="entry name" value="PYNP_C"/>
    <property type="match status" value="1"/>
</dbReference>
<proteinExistence type="predicted"/>
<keyword evidence="2" id="KW-0808">Transferase</keyword>
<evidence type="ECO:0000256" key="1">
    <source>
        <dbReference type="ARBA" id="ARBA00022676"/>
    </source>
</evidence>
<dbReference type="Pfam" id="PF02885">
    <property type="entry name" value="Glycos_trans_3N"/>
    <property type="match status" value="1"/>
</dbReference>
<dbReference type="GO" id="GO:0046125">
    <property type="term" value="P:pyrimidine deoxyribonucleoside metabolic process"/>
    <property type="evidence" value="ECO:0007669"/>
    <property type="project" value="InterPro"/>
</dbReference>
<dbReference type="PANTHER" id="PTHR10515">
    <property type="entry name" value="THYMIDINE PHOSPHORYLASE"/>
    <property type="match status" value="1"/>
</dbReference>
<dbReference type="GO" id="GO:0004645">
    <property type="term" value="F:1,4-alpha-oligoglucan phosphorylase activity"/>
    <property type="evidence" value="ECO:0007669"/>
    <property type="project" value="InterPro"/>
</dbReference>
<dbReference type="PANTHER" id="PTHR10515:SF0">
    <property type="entry name" value="THYMIDINE PHOSPHORYLASE"/>
    <property type="match status" value="1"/>
</dbReference>
<dbReference type="EC" id="2.4.2.57" evidence="3"/>
<dbReference type="GO" id="GO:0016763">
    <property type="term" value="F:pentosyltransferase activity"/>
    <property type="evidence" value="ECO:0007669"/>
    <property type="project" value="InterPro"/>
</dbReference>
<keyword evidence="1" id="KW-0328">Glycosyltransferase</keyword>
<dbReference type="InterPro" id="IPR000053">
    <property type="entry name" value="Thymidine/pyrmidine_PPase"/>
</dbReference>
<dbReference type="Gene3D" id="3.40.1030.10">
    <property type="entry name" value="Nucleoside phosphorylase/phosphoribosyltransferase catalytic domain"/>
    <property type="match status" value="1"/>
</dbReference>
<dbReference type="EMBL" id="LR131634">
    <property type="protein sequence ID" value="VDS11022.1"/>
    <property type="molecule type" value="Genomic_DNA"/>
</dbReference>
<dbReference type="PIRSF" id="PIRSF000478">
    <property type="entry name" value="TP_PyNP"/>
    <property type="match status" value="1"/>
</dbReference>
<accession>A0A447IU44</accession>
<dbReference type="Gene3D" id="3.90.1170.30">
    <property type="entry name" value="Pyrimidine nucleoside phosphorylase-like, C-terminal domain"/>
    <property type="match status" value="1"/>
</dbReference>
<dbReference type="InterPro" id="IPR017459">
    <property type="entry name" value="Glycosyl_Trfase_fam3_N_dom"/>
</dbReference>
<sequence>MRLKIKKLRFLTGRPVCMIHEKTAKKMSLHVGNRVVIKNNHKNKIISIVDTVSGIIKPNEIAVSEEILEILALKDKEFVSVEITEHPKSISLIKKKLKGEKLEKHEINEIIKDIADNALTEVEVAFFISAVYTKGMSMKETKYLIKAMVESGNRINLNGKVVDKHCVGGIAGNRTTPIVVSICASTGLIMPKTSSRAITSAAGTADVIETIARVEFSIEEIKKIIKKTNACLVWGGALGLAPVDDKIIKIERLINIDSTPQLLASILSKKISVGSKYVLIDIPCGRSAKVSKKQAIHLKEKFIKLGIIFGLKMAVVLTDGTEPIGNGIGPILEVKDVIKVLKRENSPKDLEEKSVYLAGVILELVGKAKKGKGYEMAMEILNSGKAFEKFKQIINAQEGHLNHFKTPSFSLEIKAHKKLKILHFDNMIINKIARFAGCPEDQVAGIYLHKKKGDVVEKGETIFTIYTESEEKLHQAKNLYEKDKDKVIEFS</sequence>
<dbReference type="SUPFAM" id="SSF52418">
    <property type="entry name" value="Nucleoside phosphorylase/phosphoribosyltransferase catalytic domain"/>
    <property type="match status" value="1"/>
</dbReference>